<proteinExistence type="predicted"/>
<reference evidence="1 2" key="1">
    <citation type="submission" date="2021-06" db="EMBL/GenBank/DDBJ databases">
        <title>Caerostris extrusa draft genome.</title>
        <authorList>
            <person name="Kono N."/>
            <person name="Arakawa K."/>
        </authorList>
    </citation>
    <scope>NUCLEOTIDE SEQUENCE [LARGE SCALE GENOMIC DNA]</scope>
</reference>
<dbReference type="AlphaFoldDB" id="A0AAV4P6X8"/>
<name>A0AAV4P6X8_CAEEX</name>
<evidence type="ECO:0000313" key="1">
    <source>
        <dbReference type="EMBL" id="GIX92799.1"/>
    </source>
</evidence>
<evidence type="ECO:0000313" key="2">
    <source>
        <dbReference type="Proteomes" id="UP001054945"/>
    </source>
</evidence>
<protein>
    <submittedName>
        <fullName evidence="1">Uncharacterized protein</fullName>
    </submittedName>
</protein>
<organism evidence="1 2">
    <name type="scientific">Caerostris extrusa</name>
    <name type="common">Bark spider</name>
    <name type="synonym">Caerostris bankana</name>
    <dbReference type="NCBI Taxonomy" id="172846"/>
    <lineage>
        <taxon>Eukaryota</taxon>
        <taxon>Metazoa</taxon>
        <taxon>Ecdysozoa</taxon>
        <taxon>Arthropoda</taxon>
        <taxon>Chelicerata</taxon>
        <taxon>Arachnida</taxon>
        <taxon>Araneae</taxon>
        <taxon>Araneomorphae</taxon>
        <taxon>Entelegynae</taxon>
        <taxon>Araneoidea</taxon>
        <taxon>Araneidae</taxon>
        <taxon>Caerostris</taxon>
    </lineage>
</organism>
<dbReference type="Proteomes" id="UP001054945">
    <property type="component" value="Unassembled WGS sequence"/>
</dbReference>
<keyword evidence="2" id="KW-1185">Reference proteome</keyword>
<dbReference type="EMBL" id="BPLR01004161">
    <property type="protein sequence ID" value="GIX92799.1"/>
    <property type="molecule type" value="Genomic_DNA"/>
</dbReference>
<accession>A0AAV4P6X8</accession>
<comment type="caution">
    <text evidence="1">The sequence shown here is derived from an EMBL/GenBank/DDBJ whole genome shotgun (WGS) entry which is preliminary data.</text>
</comment>
<gene>
    <name evidence="1" type="ORF">CEXT_195641</name>
</gene>
<sequence>MDIITADDSGEGKGTSVPLDHKEKEILADFLRSQTLIEWHPGRSDLGRNVYDQGANGLSSKWRLRGWP</sequence>